<dbReference type="PANTHER" id="PTHR46913:SF1">
    <property type="entry name" value="RING-H2 FINGER PROTEIN ATL16"/>
    <property type="match status" value="1"/>
</dbReference>
<dbReference type="CDD" id="cd16461">
    <property type="entry name" value="RING-H2_EL5-like"/>
    <property type="match status" value="1"/>
</dbReference>
<dbReference type="AlphaFoldDB" id="A0A8B8LF72"/>
<comment type="pathway">
    <text evidence="3">Protein modification; protein ubiquitination.</text>
</comment>
<dbReference type="Proteomes" id="UP000694853">
    <property type="component" value="Unplaced"/>
</dbReference>
<dbReference type="GO" id="GO:0008270">
    <property type="term" value="F:zinc ion binding"/>
    <property type="evidence" value="ECO:0007669"/>
    <property type="project" value="UniProtKB-KW"/>
</dbReference>
<evidence type="ECO:0000256" key="8">
    <source>
        <dbReference type="ARBA" id="ARBA00022771"/>
    </source>
</evidence>
<organism evidence="17 18">
    <name type="scientific">Abrus precatorius</name>
    <name type="common">Indian licorice</name>
    <name type="synonym">Glycine abrus</name>
    <dbReference type="NCBI Taxonomy" id="3816"/>
    <lineage>
        <taxon>Eukaryota</taxon>
        <taxon>Viridiplantae</taxon>
        <taxon>Streptophyta</taxon>
        <taxon>Embryophyta</taxon>
        <taxon>Tracheophyta</taxon>
        <taxon>Spermatophyta</taxon>
        <taxon>Magnoliopsida</taxon>
        <taxon>eudicotyledons</taxon>
        <taxon>Gunneridae</taxon>
        <taxon>Pentapetalae</taxon>
        <taxon>rosids</taxon>
        <taxon>fabids</taxon>
        <taxon>Fabales</taxon>
        <taxon>Fabaceae</taxon>
        <taxon>Papilionoideae</taxon>
        <taxon>50 kb inversion clade</taxon>
        <taxon>NPAAA clade</taxon>
        <taxon>indigoferoid/millettioid clade</taxon>
        <taxon>Abreae</taxon>
        <taxon>Abrus</taxon>
    </lineage>
</organism>
<feature type="domain" description="RING-type" evidence="16">
    <location>
        <begin position="92"/>
        <end position="134"/>
    </location>
</feature>
<dbReference type="GO" id="GO:0016567">
    <property type="term" value="P:protein ubiquitination"/>
    <property type="evidence" value="ECO:0007669"/>
    <property type="project" value="UniProtKB-UniPathway"/>
</dbReference>
<dbReference type="SUPFAM" id="SSF57850">
    <property type="entry name" value="RING/U-box"/>
    <property type="match status" value="1"/>
</dbReference>
<keyword evidence="11 15" id="KW-1133">Transmembrane helix</keyword>
<evidence type="ECO:0000256" key="9">
    <source>
        <dbReference type="ARBA" id="ARBA00022786"/>
    </source>
</evidence>
<evidence type="ECO:0000256" key="2">
    <source>
        <dbReference type="ARBA" id="ARBA00004167"/>
    </source>
</evidence>
<dbReference type="Pfam" id="PF13639">
    <property type="entry name" value="zf-RING_2"/>
    <property type="match status" value="1"/>
</dbReference>
<keyword evidence="6 15" id="KW-0812">Transmembrane</keyword>
<dbReference type="GeneID" id="113863869"/>
<dbReference type="PROSITE" id="PS50089">
    <property type="entry name" value="ZF_RING_2"/>
    <property type="match status" value="1"/>
</dbReference>
<evidence type="ECO:0000256" key="14">
    <source>
        <dbReference type="PROSITE-ProRule" id="PRU00175"/>
    </source>
</evidence>
<name>A0A8B8LF72_ABRPR</name>
<evidence type="ECO:0000313" key="18">
    <source>
        <dbReference type="RefSeq" id="XP_027353429.1"/>
    </source>
</evidence>
<reference evidence="18" key="2">
    <citation type="submission" date="2025-08" db="UniProtKB">
        <authorList>
            <consortium name="RefSeq"/>
        </authorList>
    </citation>
    <scope>IDENTIFICATION</scope>
    <source>
        <tissue evidence="18">Young leaves</tissue>
    </source>
</reference>
<evidence type="ECO:0000256" key="15">
    <source>
        <dbReference type="SAM" id="Phobius"/>
    </source>
</evidence>
<dbReference type="KEGG" id="aprc:113863869"/>
<evidence type="ECO:0000256" key="1">
    <source>
        <dbReference type="ARBA" id="ARBA00000900"/>
    </source>
</evidence>
<feature type="transmembrane region" description="Helical" evidence="15">
    <location>
        <begin position="13"/>
        <end position="43"/>
    </location>
</feature>
<sequence length="291" mass="32759">MDEKEANPAMESYVFPLVISAAGILCSTLVIAVYNCILLRYFVMPSRLQRRNNRNRSQMKNSGVHEEILNKIPVFSISPQTSGVFHLDHDECSICLGQLEDGDQVRLLPACNHAFHRPCIDAWFKDHANCPICRSPITCDCELAMPISPQNVSTQQRVSLVSRNIPSDHHPFINDDVNVSDSTLSGFQHPSLVLLHSLSLSSHMQRKPQTLFMGLKRSLSMDELSSYILTTIQRDEGEASTSSSTKEFMMSQYNYRSRSLRHVDLMSSMSMTSFSQFQNSGSGRYSGFLPN</sequence>
<accession>A0A8B8LF72</accession>
<evidence type="ECO:0000259" key="16">
    <source>
        <dbReference type="PROSITE" id="PS50089"/>
    </source>
</evidence>
<dbReference type="UniPathway" id="UPA00143"/>
<keyword evidence="8 14" id="KW-0863">Zinc-finger</keyword>
<evidence type="ECO:0000256" key="10">
    <source>
        <dbReference type="ARBA" id="ARBA00022833"/>
    </source>
</evidence>
<keyword evidence="17" id="KW-1185">Reference proteome</keyword>
<dbReference type="Gene3D" id="3.30.40.10">
    <property type="entry name" value="Zinc/RING finger domain, C3HC4 (zinc finger)"/>
    <property type="match status" value="1"/>
</dbReference>
<comment type="similarity">
    <text evidence="13">Belongs to the RING-type zinc finger family. ATL subfamily.</text>
</comment>
<dbReference type="GO" id="GO:0016020">
    <property type="term" value="C:membrane"/>
    <property type="evidence" value="ECO:0007669"/>
    <property type="project" value="UniProtKB-SubCell"/>
</dbReference>
<protein>
    <recommendedName>
        <fullName evidence="4">RING-type E3 ubiquitin transferase</fullName>
        <ecNumber evidence="4">2.3.2.27</ecNumber>
    </recommendedName>
</protein>
<keyword evidence="5" id="KW-0808">Transferase</keyword>
<gene>
    <name evidence="18" type="primary">LOC113863869</name>
</gene>
<keyword evidence="9" id="KW-0833">Ubl conjugation pathway</keyword>
<dbReference type="OrthoDB" id="8062037at2759"/>
<evidence type="ECO:0000256" key="11">
    <source>
        <dbReference type="ARBA" id="ARBA00022989"/>
    </source>
</evidence>
<evidence type="ECO:0000256" key="13">
    <source>
        <dbReference type="ARBA" id="ARBA00024209"/>
    </source>
</evidence>
<evidence type="ECO:0000256" key="5">
    <source>
        <dbReference type="ARBA" id="ARBA00022679"/>
    </source>
</evidence>
<reference evidence="17" key="1">
    <citation type="journal article" date="2019" name="Toxins">
        <title>Detection of Abrin-Like and Prepropulchellin-Like Toxin Genes and Transcripts Using Whole Genome Sequencing and Full-Length Transcript Sequencing of Abrus precatorius.</title>
        <authorList>
            <person name="Hovde B.T."/>
            <person name="Daligault H.E."/>
            <person name="Hanschen E.R."/>
            <person name="Kunde Y.A."/>
            <person name="Johnson M.B."/>
            <person name="Starkenburg S.R."/>
            <person name="Johnson S.L."/>
        </authorList>
    </citation>
    <scope>NUCLEOTIDE SEQUENCE [LARGE SCALE GENOMIC DNA]</scope>
</reference>
<dbReference type="SMART" id="SM00184">
    <property type="entry name" value="RING"/>
    <property type="match status" value="1"/>
</dbReference>
<dbReference type="PANTHER" id="PTHR46913">
    <property type="entry name" value="RING-H2 FINGER PROTEIN ATL16"/>
    <property type="match status" value="1"/>
</dbReference>
<keyword evidence="10" id="KW-0862">Zinc</keyword>
<proteinExistence type="inferred from homology"/>
<evidence type="ECO:0000313" key="17">
    <source>
        <dbReference type="Proteomes" id="UP000694853"/>
    </source>
</evidence>
<dbReference type="GO" id="GO:0061630">
    <property type="term" value="F:ubiquitin protein ligase activity"/>
    <property type="evidence" value="ECO:0007669"/>
    <property type="project" value="UniProtKB-EC"/>
</dbReference>
<dbReference type="InterPro" id="IPR044600">
    <property type="entry name" value="ATL1/ATL16-like"/>
</dbReference>
<dbReference type="InterPro" id="IPR001841">
    <property type="entry name" value="Znf_RING"/>
</dbReference>
<dbReference type="EC" id="2.3.2.27" evidence="4"/>
<keyword evidence="12 15" id="KW-0472">Membrane</keyword>
<evidence type="ECO:0000256" key="4">
    <source>
        <dbReference type="ARBA" id="ARBA00012483"/>
    </source>
</evidence>
<keyword evidence="7" id="KW-0479">Metal-binding</keyword>
<evidence type="ECO:0000256" key="6">
    <source>
        <dbReference type="ARBA" id="ARBA00022692"/>
    </source>
</evidence>
<evidence type="ECO:0000256" key="7">
    <source>
        <dbReference type="ARBA" id="ARBA00022723"/>
    </source>
</evidence>
<comment type="catalytic activity">
    <reaction evidence="1">
        <text>S-ubiquitinyl-[E2 ubiquitin-conjugating enzyme]-L-cysteine + [acceptor protein]-L-lysine = [E2 ubiquitin-conjugating enzyme]-L-cysteine + N(6)-ubiquitinyl-[acceptor protein]-L-lysine.</text>
        <dbReference type="EC" id="2.3.2.27"/>
    </reaction>
</comment>
<dbReference type="RefSeq" id="XP_027353429.1">
    <property type="nucleotide sequence ID" value="XM_027497628.1"/>
</dbReference>
<dbReference type="InterPro" id="IPR013083">
    <property type="entry name" value="Znf_RING/FYVE/PHD"/>
</dbReference>
<evidence type="ECO:0000256" key="12">
    <source>
        <dbReference type="ARBA" id="ARBA00023136"/>
    </source>
</evidence>
<comment type="subcellular location">
    <subcellularLocation>
        <location evidence="2">Membrane</location>
        <topology evidence="2">Single-pass membrane protein</topology>
    </subcellularLocation>
</comment>
<evidence type="ECO:0000256" key="3">
    <source>
        <dbReference type="ARBA" id="ARBA00004906"/>
    </source>
</evidence>